<dbReference type="AlphaFoldDB" id="A0A6A8D6Y4"/>
<name>A0A6A8D6Y4_9BACI</name>
<dbReference type="Gene3D" id="3.40.50.450">
    <property type="match status" value="1"/>
</dbReference>
<organism evidence="1 2">
    <name type="scientific">Aquibacillus halophilus</name>
    <dbReference type="NCBI Taxonomy" id="930132"/>
    <lineage>
        <taxon>Bacteria</taxon>
        <taxon>Bacillati</taxon>
        <taxon>Bacillota</taxon>
        <taxon>Bacilli</taxon>
        <taxon>Bacillales</taxon>
        <taxon>Bacillaceae</taxon>
        <taxon>Aquibacillus</taxon>
    </lineage>
</organism>
<dbReference type="RefSeq" id="WP_153735020.1">
    <property type="nucleotide sequence ID" value="NZ_WJNG01000002.1"/>
</dbReference>
<dbReference type="Pfam" id="PF05014">
    <property type="entry name" value="Nuc_deoxyrib_tr"/>
    <property type="match status" value="1"/>
</dbReference>
<dbReference type="InterPro" id="IPR007710">
    <property type="entry name" value="Nucleoside_deoxyribTrfase"/>
</dbReference>
<proteinExistence type="predicted"/>
<sequence>MNFYIASGLQNRNPVRKVAQALSAFGLEHTYDWTQNQRGTTLEMHKRVGEAERAAIVKSDFVVVILPGGKGTHTEFGMALGLGKRIYVYSETDDINDPTTTTNFYHISGVTKFIGELDELIAFILENESSELIS</sequence>
<accession>A0A6A8D6Y4</accession>
<evidence type="ECO:0000313" key="1">
    <source>
        <dbReference type="EMBL" id="MRH41348.1"/>
    </source>
</evidence>
<dbReference type="SUPFAM" id="SSF52309">
    <property type="entry name" value="N-(deoxy)ribosyltransferase-like"/>
    <property type="match status" value="1"/>
</dbReference>
<dbReference type="EMBL" id="WJNG01000002">
    <property type="protein sequence ID" value="MRH41348.1"/>
    <property type="molecule type" value="Genomic_DNA"/>
</dbReference>
<reference evidence="1" key="1">
    <citation type="submission" date="2019-11" db="EMBL/GenBank/DDBJ databases">
        <authorList>
            <person name="Li J."/>
        </authorList>
    </citation>
    <scope>NUCLEOTIDE SEQUENCE</scope>
    <source>
        <strain evidence="1">B6B</strain>
    </source>
</reference>
<gene>
    <name evidence="1" type="ORF">GH741_01505</name>
</gene>
<dbReference type="Proteomes" id="UP000799092">
    <property type="component" value="Unassembled WGS sequence"/>
</dbReference>
<comment type="caution">
    <text evidence="1">The sequence shown here is derived from an EMBL/GenBank/DDBJ whole genome shotgun (WGS) entry which is preliminary data.</text>
</comment>
<keyword evidence="2" id="KW-1185">Reference proteome</keyword>
<evidence type="ECO:0000313" key="2">
    <source>
        <dbReference type="Proteomes" id="UP000799092"/>
    </source>
</evidence>
<protein>
    <submittedName>
        <fullName evidence="1">Group-specific protein</fullName>
    </submittedName>
</protein>
<dbReference type="OrthoDB" id="2059845at2"/>